<comment type="caution">
    <text evidence="2">The sequence shown here is derived from an EMBL/GenBank/DDBJ whole genome shotgun (WGS) entry which is preliminary data.</text>
</comment>
<dbReference type="Pfam" id="PF13963">
    <property type="entry name" value="Transpos_assoc"/>
    <property type="match status" value="1"/>
</dbReference>
<feature type="domain" description="Transposase-associated" evidence="1">
    <location>
        <begin position="5"/>
        <end position="66"/>
    </location>
</feature>
<evidence type="ECO:0000259" key="1">
    <source>
        <dbReference type="Pfam" id="PF13963"/>
    </source>
</evidence>
<evidence type="ECO:0000313" key="2">
    <source>
        <dbReference type="EMBL" id="KAI3940815.1"/>
    </source>
</evidence>
<keyword evidence="3" id="KW-1185">Reference proteome</keyword>
<dbReference type="InterPro" id="IPR029480">
    <property type="entry name" value="Transpos_assoc"/>
</dbReference>
<evidence type="ECO:0000313" key="3">
    <source>
        <dbReference type="Proteomes" id="UP001202328"/>
    </source>
</evidence>
<proteinExistence type="predicted"/>
<protein>
    <recommendedName>
        <fullName evidence="1">Transposase-associated domain-containing protein</fullName>
    </recommendedName>
</protein>
<sequence length="111" mass="12458">GEVPYQDAVKKFVELTCEKLGNPSKFSCPCVDCKNLAVPLPTGTVHYQFLQRGMDPTYTEWVLHGEKDNTLNDVHEEGATSQCTFYQMWTNANVDFAEPEQGVAEPRQDDG</sequence>
<dbReference type="EMBL" id="JAJJMB010005117">
    <property type="protein sequence ID" value="KAI3940815.1"/>
    <property type="molecule type" value="Genomic_DNA"/>
</dbReference>
<gene>
    <name evidence="2" type="ORF">MKW98_030134</name>
</gene>
<name>A0AAD4XRN5_9MAGN</name>
<feature type="non-terminal residue" evidence="2">
    <location>
        <position position="1"/>
    </location>
</feature>
<accession>A0AAD4XRN5</accession>
<reference evidence="2" key="1">
    <citation type="submission" date="2022-04" db="EMBL/GenBank/DDBJ databases">
        <title>A functionally conserved STORR gene fusion in Papaver species that diverged 16.8 million years ago.</title>
        <authorList>
            <person name="Catania T."/>
        </authorList>
    </citation>
    <scope>NUCLEOTIDE SEQUENCE</scope>
    <source>
        <strain evidence="2">S-188037</strain>
    </source>
</reference>
<feature type="non-terminal residue" evidence="2">
    <location>
        <position position="111"/>
    </location>
</feature>
<dbReference type="Proteomes" id="UP001202328">
    <property type="component" value="Unassembled WGS sequence"/>
</dbReference>
<organism evidence="2 3">
    <name type="scientific">Papaver atlanticum</name>
    <dbReference type="NCBI Taxonomy" id="357466"/>
    <lineage>
        <taxon>Eukaryota</taxon>
        <taxon>Viridiplantae</taxon>
        <taxon>Streptophyta</taxon>
        <taxon>Embryophyta</taxon>
        <taxon>Tracheophyta</taxon>
        <taxon>Spermatophyta</taxon>
        <taxon>Magnoliopsida</taxon>
        <taxon>Ranunculales</taxon>
        <taxon>Papaveraceae</taxon>
        <taxon>Papaveroideae</taxon>
        <taxon>Papaver</taxon>
    </lineage>
</organism>
<dbReference type="AlphaFoldDB" id="A0AAD4XRN5"/>